<dbReference type="Gene3D" id="6.10.250.550">
    <property type="match status" value="1"/>
</dbReference>
<feature type="region of interest" description="Disordered" evidence="1">
    <location>
        <begin position="215"/>
        <end position="250"/>
    </location>
</feature>
<dbReference type="Proteomes" id="UP001460270">
    <property type="component" value="Unassembled WGS sequence"/>
</dbReference>
<proteinExistence type="predicted"/>
<protein>
    <submittedName>
        <fullName evidence="2">Uncharacterized protein</fullName>
    </submittedName>
</protein>
<evidence type="ECO:0000313" key="2">
    <source>
        <dbReference type="EMBL" id="KAK7880621.1"/>
    </source>
</evidence>
<reference evidence="3" key="1">
    <citation type="submission" date="2024-04" db="EMBL/GenBank/DDBJ databases">
        <title>Salinicola lusitanus LLJ914,a marine bacterium isolated from the Okinawa Trough.</title>
        <authorList>
            <person name="Li J."/>
        </authorList>
    </citation>
    <scope>NUCLEOTIDE SEQUENCE [LARGE SCALE GENOMIC DNA]</scope>
</reference>
<name>A0AAW0MVH5_9GOBI</name>
<accession>A0AAW0MVH5</accession>
<feature type="region of interest" description="Disordered" evidence="1">
    <location>
        <begin position="53"/>
        <end position="82"/>
    </location>
</feature>
<keyword evidence="3" id="KW-1185">Reference proteome</keyword>
<comment type="caution">
    <text evidence="2">The sequence shown here is derived from an EMBL/GenBank/DDBJ whole genome shotgun (WGS) entry which is preliminary data.</text>
</comment>
<dbReference type="EMBL" id="JBBPFD010000067">
    <property type="protein sequence ID" value="KAK7880621.1"/>
    <property type="molecule type" value="Genomic_DNA"/>
</dbReference>
<evidence type="ECO:0000256" key="1">
    <source>
        <dbReference type="SAM" id="MobiDB-lite"/>
    </source>
</evidence>
<organism evidence="2 3">
    <name type="scientific">Mugilogobius chulae</name>
    <name type="common">yellowstripe goby</name>
    <dbReference type="NCBI Taxonomy" id="88201"/>
    <lineage>
        <taxon>Eukaryota</taxon>
        <taxon>Metazoa</taxon>
        <taxon>Chordata</taxon>
        <taxon>Craniata</taxon>
        <taxon>Vertebrata</taxon>
        <taxon>Euteleostomi</taxon>
        <taxon>Actinopterygii</taxon>
        <taxon>Neopterygii</taxon>
        <taxon>Teleostei</taxon>
        <taxon>Neoteleostei</taxon>
        <taxon>Acanthomorphata</taxon>
        <taxon>Gobiaria</taxon>
        <taxon>Gobiiformes</taxon>
        <taxon>Gobioidei</taxon>
        <taxon>Gobiidae</taxon>
        <taxon>Gobionellinae</taxon>
        <taxon>Mugilogobius</taxon>
    </lineage>
</organism>
<gene>
    <name evidence="2" type="ORF">WMY93_032743</name>
</gene>
<dbReference type="AlphaFoldDB" id="A0AAW0MVH5"/>
<evidence type="ECO:0000313" key="3">
    <source>
        <dbReference type="Proteomes" id="UP001460270"/>
    </source>
</evidence>
<sequence>MSHLSALFQARVAALETRIRENTRIRNKIFEGGSEEAKLIALRLASEHVEQESQALQRLNSGSYQDPEQPTGSVSSEPAQTNSEQTKCTDCIAWLLRQKSKDAKDKMKNENRRLLLGCIELRKRADNVEAAKTKSRELQEEIRAEKEQNISLKQLSTMLKVPQDDSEQRCVQLQEKRDKLKRENEELRENCARIQNDQEQDPKITKLEEEIEALTRQKRESQKQLKKLTSKLPQESMKERFLQLQTSETR</sequence>